<dbReference type="EMBL" id="SNZH01000002">
    <property type="protein sequence ID" value="TDR47378.1"/>
    <property type="molecule type" value="Genomic_DNA"/>
</dbReference>
<organism evidence="1 2">
    <name type="scientific">Tahibacter aquaticus</name>
    <dbReference type="NCBI Taxonomy" id="520092"/>
    <lineage>
        <taxon>Bacteria</taxon>
        <taxon>Pseudomonadati</taxon>
        <taxon>Pseudomonadota</taxon>
        <taxon>Gammaproteobacteria</taxon>
        <taxon>Lysobacterales</taxon>
        <taxon>Rhodanobacteraceae</taxon>
        <taxon>Tahibacter</taxon>
    </lineage>
</organism>
<name>A0A4R6Z6I7_9GAMM</name>
<proteinExistence type="predicted"/>
<dbReference type="AlphaFoldDB" id="A0A4R6Z6I7"/>
<sequence length="45" mass="4801">MALDLPTSVASLMRLQFEAVNVTINFQCGTFVASGNIQLNVDASL</sequence>
<gene>
    <name evidence="1" type="ORF">DFR29_10237</name>
</gene>
<keyword evidence="2" id="KW-1185">Reference proteome</keyword>
<evidence type="ECO:0000313" key="2">
    <source>
        <dbReference type="Proteomes" id="UP000295293"/>
    </source>
</evidence>
<protein>
    <submittedName>
        <fullName evidence="1">Uncharacterized protein</fullName>
    </submittedName>
</protein>
<dbReference type="Proteomes" id="UP000295293">
    <property type="component" value="Unassembled WGS sequence"/>
</dbReference>
<comment type="caution">
    <text evidence="1">The sequence shown here is derived from an EMBL/GenBank/DDBJ whole genome shotgun (WGS) entry which is preliminary data.</text>
</comment>
<dbReference type="RefSeq" id="WP_166653839.1">
    <property type="nucleotide sequence ID" value="NZ_SNZH01000002.1"/>
</dbReference>
<reference evidence="1 2" key="1">
    <citation type="submission" date="2019-03" db="EMBL/GenBank/DDBJ databases">
        <title>Genomic Encyclopedia of Type Strains, Phase IV (KMG-IV): sequencing the most valuable type-strain genomes for metagenomic binning, comparative biology and taxonomic classification.</title>
        <authorList>
            <person name="Goeker M."/>
        </authorList>
    </citation>
    <scope>NUCLEOTIDE SEQUENCE [LARGE SCALE GENOMIC DNA]</scope>
    <source>
        <strain evidence="1 2">DSM 21667</strain>
    </source>
</reference>
<accession>A0A4R6Z6I7</accession>
<evidence type="ECO:0000313" key="1">
    <source>
        <dbReference type="EMBL" id="TDR47378.1"/>
    </source>
</evidence>